<dbReference type="SUPFAM" id="SSF51735">
    <property type="entry name" value="NAD(P)-binding Rossmann-fold domains"/>
    <property type="match status" value="1"/>
</dbReference>
<evidence type="ECO:0000259" key="3">
    <source>
        <dbReference type="Pfam" id="PF05368"/>
    </source>
</evidence>
<dbReference type="AlphaFoldDB" id="A0AB34FE97"/>
<keyword evidence="2" id="KW-0560">Oxidoreductase</keyword>
<dbReference type="Proteomes" id="UP001163105">
    <property type="component" value="Unassembled WGS sequence"/>
</dbReference>
<dbReference type="InterPro" id="IPR045312">
    <property type="entry name" value="PCBER-like"/>
</dbReference>
<evidence type="ECO:0000256" key="2">
    <source>
        <dbReference type="ARBA" id="ARBA00023002"/>
    </source>
</evidence>
<reference evidence="4" key="1">
    <citation type="submission" date="2023-01" db="EMBL/GenBank/DDBJ databases">
        <title>The growth and conidiation of Purpureocillium lavendulum are regulated by nitrogen source and histone H3K14 acetylation.</title>
        <authorList>
            <person name="Tang P."/>
            <person name="Han J."/>
            <person name="Zhang C."/>
            <person name="Tang P."/>
            <person name="Qi F."/>
            <person name="Zhang K."/>
            <person name="Liang L."/>
        </authorList>
    </citation>
    <scope>NUCLEOTIDE SEQUENCE</scope>
    <source>
        <strain evidence="4">YMF1.00683</strain>
    </source>
</reference>
<dbReference type="PANTHER" id="PTHR47706:SF1">
    <property type="entry name" value="CIPA-LIKE, PUTATIVE (AFU_ORTHOLOGUE AFUA_1G12460)-RELATED"/>
    <property type="match status" value="1"/>
</dbReference>
<dbReference type="CDD" id="cd05259">
    <property type="entry name" value="PCBER_SDR_a"/>
    <property type="match status" value="1"/>
</dbReference>
<sequence>MPAIKNVALVSAAGGLGTTVLKHVVASGAFNVTAIRRKGSKSKYPAGIKVVDVDVESVEDLTAALKGQDAVISLVGIPALAGQTKIIDAAIAAGVHRFLPSDFGTDIDTELTRKLPVFGYKVQVVDYLIQKARETSLTYTLVSNGAFLDWGLEQNFLLNTSEYKPAIYDGGNTVFSATTLASVGDAVVGILKHPDETKNRRVYVDNIKTTQNRLLALAEKVAPNKPWAPEQVSIDTLTKASDEKLAKGDFAPENFISYIFRALFDPAYKPDFAKTDNELLGIKPVDEDAVLDILKKVIKQ</sequence>
<dbReference type="InterPro" id="IPR008030">
    <property type="entry name" value="NmrA-like"/>
</dbReference>
<feature type="domain" description="NmrA-like" evidence="3">
    <location>
        <begin position="5"/>
        <end position="239"/>
    </location>
</feature>
<evidence type="ECO:0000313" key="5">
    <source>
        <dbReference type="Proteomes" id="UP001163105"/>
    </source>
</evidence>
<proteinExistence type="predicted"/>
<accession>A0AB34FE97</accession>
<dbReference type="Gene3D" id="3.90.25.10">
    <property type="entry name" value="UDP-galactose 4-epimerase, domain 1"/>
    <property type="match status" value="1"/>
</dbReference>
<keyword evidence="5" id="KW-1185">Reference proteome</keyword>
<dbReference type="PANTHER" id="PTHR47706">
    <property type="entry name" value="NMRA-LIKE FAMILY PROTEIN"/>
    <property type="match status" value="1"/>
</dbReference>
<comment type="caution">
    <text evidence="4">The sequence shown here is derived from an EMBL/GenBank/DDBJ whole genome shotgun (WGS) entry which is preliminary data.</text>
</comment>
<dbReference type="Pfam" id="PF05368">
    <property type="entry name" value="NmrA"/>
    <property type="match status" value="1"/>
</dbReference>
<dbReference type="InterPro" id="IPR051609">
    <property type="entry name" value="NmrA/Isoflavone_reductase-like"/>
</dbReference>
<dbReference type="Gene3D" id="3.40.50.720">
    <property type="entry name" value="NAD(P)-binding Rossmann-like Domain"/>
    <property type="match status" value="1"/>
</dbReference>
<protein>
    <submittedName>
        <fullName evidence="4">Oxidoreductase - protein</fullName>
    </submittedName>
</protein>
<organism evidence="4 5">
    <name type="scientific">Purpureocillium lavendulum</name>
    <dbReference type="NCBI Taxonomy" id="1247861"/>
    <lineage>
        <taxon>Eukaryota</taxon>
        <taxon>Fungi</taxon>
        <taxon>Dikarya</taxon>
        <taxon>Ascomycota</taxon>
        <taxon>Pezizomycotina</taxon>
        <taxon>Sordariomycetes</taxon>
        <taxon>Hypocreomycetidae</taxon>
        <taxon>Hypocreales</taxon>
        <taxon>Ophiocordycipitaceae</taxon>
        <taxon>Purpureocillium</taxon>
    </lineage>
</organism>
<dbReference type="InterPro" id="IPR036291">
    <property type="entry name" value="NAD(P)-bd_dom_sf"/>
</dbReference>
<evidence type="ECO:0000313" key="4">
    <source>
        <dbReference type="EMBL" id="KAJ6437769.1"/>
    </source>
</evidence>
<dbReference type="EMBL" id="JAQHRD010000010">
    <property type="protein sequence ID" value="KAJ6437769.1"/>
    <property type="molecule type" value="Genomic_DNA"/>
</dbReference>
<keyword evidence="1" id="KW-0521">NADP</keyword>
<evidence type="ECO:0000256" key="1">
    <source>
        <dbReference type="ARBA" id="ARBA00022857"/>
    </source>
</evidence>
<gene>
    <name evidence="4" type="ORF">O9K51_09597</name>
</gene>
<name>A0AB34FE97_9HYPO</name>
<dbReference type="GO" id="GO:0016491">
    <property type="term" value="F:oxidoreductase activity"/>
    <property type="evidence" value="ECO:0007669"/>
    <property type="project" value="UniProtKB-KW"/>
</dbReference>